<organism evidence="2 3">
    <name type="scientific">Candidatus Staskawiczbacteria bacterium RIFCSPHIGHO2_01_FULL_34_27</name>
    <dbReference type="NCBI Taxonomy" id="1802199"/>
    <lineage>
        <taxon>Bacteria</taxon>
        <taxon>Candidatus Staskawicziibacteriota</taxon>
    </lineage>
</organism>
<evidence type="ECO:0000313" key="3">
    <source>
        <dbReference type="Proteomes" id="UP000178991"/>
    </source>
</evidence>
<sequence>MEKTVASSTGLDPADFPDGNSQTASLDVDLGVDIELPKIATREEYEKLQANAKAIREGITKHLRKIDEYRKAPKEALADPAVKQKVYEAVQKIWTKINDILHRHPQPAYRQAGFVSLLIHMFSSAKPKDALDAHRHLDYLVKNHYMEEVDSKNPKARSASFFAWTRGFRVPEHACFGRSEFEEVKREMASFVTRTMGQVISRRNERAKKLQEEADMDAPETFKEGAKGTAFLYVPPQISIKEGKTKTYGGGFLLASIEEKRIYPMEGVGSFEEQLQGVYADNTFVERFTLDWDFPFSRKRLEENFGWRKEQIDGYYLFWNLLKRAKDRLEASGQHNEEKLLMSKEVTLAEEVFFLERKDGVTFVDFEGVWENWILSDGKKTKETVRDLFALVQRRDNKIKIVSCPEHLREFFAGCMGNYAEGEKFLGVPQPLQSVLQAQYGACQTKSLVTT</sequence>
<comment type="caution">
    <text evidence="2">The sequence shown here is derived from an EMBL/GenBank/DDBJ whole genome shotgun (WGS) entry which is preliminary data.</text>
</comment>
<dbReference type="Proteomes" id="UP000178991">
    <property type="component" value="Unassembled WGS sequence"/>
</dbReference>
<evidence type="ECO:0000256" key="1">
    <source>
        <dbReference type="SAM" id="MobiDB-lite"/>
    </source>
</evidence>
<protein>
    <submittedName>
        <fullName evidence="2">Uncharacterized protein</fullName>
    </submittedName>
</protein>
<feature type="region of interest" description="Disordered" evidence="1">
    <location>
        <begin position="1"/>
        <end position="22"/>
    </location>
</feature>
<feature type="compositionally biased region" description="Polar residues" evidence="1">
    <location>
        <begin position="1"/>
        <end position="10"/>
    </location>
</feature>
<dbReference type="EMBL" id="MHOL01000004">
    <property type="protein sequence ID" value="OGZ63262.1"/>
    <property type="molecule type" value="Genomic_DNA"/>
</dbReference>
<evidence type="ECO:0000313" key="2">
    <source>
        <dbReference type="EMBL" id="OGZ63262.1"/>
    </source>
</evidence>
<reference evidence="2 3" key="1">
    <citation type="journal article" date="2016" name="Nat. Commun.">
        <title>Thousands of microbial genomes shed light on interconnected biogeochemical processes in an aquifer system.</title>
        <authorList>
            <person name="Anantharaman K."/>
            <person name="Brown C.T."/>
            <person name="Hug L.A."/>
            <person name="Sharon I."/>
            <person name="Castelle C.J."/>
            <person name="Probst A.J."/>
            <person name="Thomas B.C."/>
            <person name="Singh A."/>
            <person name="Wilkins M.J."/>
            <person name="Karaoz U."/>
            <person name="Brodie E.L."/>
            <person name="Williams K.H."/>
            <person name="Hubbard S.S."/>
            <person name="Banfield J.F."/>
        </authorList>
    </citation>
    <scope>NUCLEOTIDE SEQUENCE [LARGE SCALE GENOMIC DNA]</scope>
</reference>
<name>A0A1G2HL90_9BACT</name>
<accession>A0A1G2HL90</accession>
<dbReference type="AlphaFoldDB" id="A0A1G2HL90"/>
<gene>
    <name evidence="2" type="ORF">A2639_02360</name>
</gene>
<proteinExistence type="predicted"/>